<dbReference type="PANTHER" id="PTHR21242:SF0">
    <property type="entry name" value="TRANSCRIPTION INITIATION FACTOR TFIID SUBUNIT 10"/>
    <property type="match status" value="1"/>
</dbReference>
<name>A0A6A5VHS4_9PLEO</name>
<keyword evidence="2 6" id="KW-0805">Transcription regulation</keyword>
<accession>A0A6A5VHS4</accession>
<evidence type="ECO:0000256" key="4">
    <source>
        <dbReference type="ARBA" id="ARBA00023242"/>
    </source>
</evidence>
<dbReference type="AlphaFoldDB" id="A0A6A5VHS4"/>
<keyword evidence="8" id="KW-0648">Protein biosynthesis</keyword>
<evidence type="ECO:0000256" key="2">
    <source>
        <dbReference type="ARBA" id="ARBA00023015"/>
    </source>
</evidence>
<dbReference type="OrthoDB" id="154356at2759"/>
<evidence type="ECO:0000256" key="7">
    <source>
        <dbReference type="SAM" id="MobiDB-lite"/>
    </source>
</evidence>
<dbReference type="Proteomes" id="UP000800036">
    <property type="component" value="Unassembled WGS sequence"/>
</dbReference>
<keyword evidence="8" id="KW-0396">Initiation factor</keyword>
<proteinExistence type="inferred from homology"/>
<dbReference type="GO" id="GO:1990841">
    <property type="term" value="F:promoter-specific chromatin binding"/>
    <property type="evidence" value="ECO:0007669"/>
    <property type="project" value="TreeGrafter"/>
</dbReference>
<feature type="compositionally biased region" description="Pro residues" evidence="7">
    <location>
        <begin position="1"/>
        <end position="10"/>
    </location>
</feature>
<dbReference type="EMBL" id="ML976684">
    <property type="protein sequence ID" value="KAF1972867.1"/>
    <property type="molecule type" value="Genomic_DNA"/>
</dbReference>
<evidence type="ECO:0000256" key="6">
    <source>
        <dbReference type="PIRNR" id="PIRNR017246"/>
    </source>
</evidence>
<dbReference type="GO" id="GO:0016251">
    <property type="term" value="F:RNA polymerase II general transcription initiation factor activity"/>
    <property type="evidence" value="ECO:0007669"/>
    <property type="project" value="TreeGrafter"/>
</dbReference>
<dbReference type="Pfam" id="PF03540">
    <property type="entry name" value="TAF10"/>
    <property type="match status" value="1"/>
</dbReference>
<evidence type="ECO:0000256" key="3">
    <source>
        <dbReference type="ARBA" id="ARBA00023163"/>
    </source>
</evidence>
<dbReference type="GO" id="GO:0005669">
    <property type="term" value="C:transcription factor TFIID complex"/>
    <property type="evidence" value="ECO:0007669"/>
    <property type="project" value="TreeGrafter"/>
</dbReference>
<dbReference type="InterPro" id="IPR003923">
    <property type="entry name" value="TAF10"/>
</dbReference>
<evidence type="ECO:0000256" key="1">
    <source>
        <dbReference type="ARBA" id="ARBA00004123"/>
    </source>
</evidence>
<dbReference type="GO" id="GO:0006367">
    <property type="term" value="P:transcription initiation at RNA polymerase II promoter"/>
    <property type="evidence" value="ECO:0007669"/>
    <property type="project" value="TreeGrafter"/>
</dbReference>
<dbReference type="CDD" id="cd07982">
    <property type="entry name" value="HFD_TAF10"/>
    <property type="match status" value="1"/>
</dbReference>
<dbReference type="GO" id="GO:0003743">
    <property type="term" value="F:translation initiation factor activity"/>
    <property type="evidence" value="ECO:0007669"/>
    <property type="project" value="UniProtKB-KW"/>
</dbReference>
<sequence length="222" mass="23154">MEDNTQPPPNRDVENVDELDAGVDQEIMPDGSQQPDAMNLDGANDTDAPQRNGVAENPIESRIPAKKDATLREFLSKMDDYAPIIPDAVTNYYLTRAGLPPPPQTSPHLARLLALATQKFIADIAADAYQFSRIRASNTTSNNPMGGLAGGAGPQGVAAPGGAQGGKDSGAKAKDLALGAPRAGYGGGGQGGSQGRTVLTMEDLGMAVGEYGVNIKRGEFYR</sequence>
<reference evidence="8" key="1">
    <citation type="journal article" date="2020" name="Stud. Mycol.">
        <title>101 Dothideomycetes genomes: a test case for predicting lifestyles and emergence of pathogens.</title>
        <authorList>
            <person name="Haridas S."/>
            <person name="Albert R."/>
            <person name="Binder M."/>
            <person name="Bloem J."/>
            <person name="Labutti K."/>
            <person name="Salamov A."/>
            <person name="Andreopoulos B."/>
            <person name="Baker S."/>
            <person name="Barry K."/>
            <person name="Bills G."/>
            <person name="Bluhm B."/>
            <person name="Cannon C."/>
            <person name="Castanera R."/>
            <person name="Culley D."/>
            <person name="Daum C."/>
            <person name="Ezra D."/>
            <person name="Gonzalez J."/>
            <person name="Henrissat B."/>
            <person name="Kuo A."/>
            <person name="Liang C."/>
            <person name="Lipzen A."/>
            <person name="Lutzoni F."/>
            <person name="Magnuson J."/>
            <person name="Mondo S."/>
            <person name="Nolan M."/>
            <person name="Ohm R."/>
            <person name="Pangilinan J."/>
            <person name="Park H.-J."/>
            <person name="Ramirez L."/>
            <person name="Alfaro M."/>
            <person name="Sun H."/>
            <person name="Tritt A."/>
            <person name="Yoshinaga Y."/>
            <person name="Zwiers L.-H."/>
            <person name="Turgeon B."/>
            <person name="Goodwin S."/>
            <person name="Spatafora J."/>
            <person name="Crous P."/>
            <person name="Grigoriev I."/>
        </authorList>
    </citation>
    <scope>NUCLEOTIDE SEQUENCE</scope>
    <source>
        <strain evidence="8">CBS 107.79</strain>
    </source>
</reference>
<gene>
    <name evidence="8" type="ORF">BU23DRAFT_554711</name>
</gene>
<comment type="subcellular location">
    <subcellularLocation>
        <location evidence="1 6">Nucleus</location>
    </subcellularLocation>
</comment>
<comment type="function">
    <text evidence="6">Functions as a component of both the DNA-binding general transcription initiation factor complex TFIID and the transcription coactivator SAGA complex. Binding of TFIID to a promoter (with or without TATA element) is the initial step in pre-initiation complex (PIC) formation. TFIID plays a key role in the regulation of gene expression by RNA polymerase II through different activities such as transcription activator interaction, core promoter recognition and selectivity, TFIIA and TFIIB interaction, chromatin modification (histone acetylation by TAF1), facilitation of DNA opening and initiation of transcription. SAGA acts as a general cofactor required for essentially all RNA polymerase II transcription. At the promoters, SAGA is required for transcription pre-initiation complex (PIC) recruitment. It influences RNA polymerase II transcriptional activity through different activities such as TBP interaction (via core/TAF module) and promoter selectivity, interaction with transcription activators (via Tra1/SPT module), and chromatin modification through histone acetylation (via HAT module) and deubiquitination (via DUB module). SAGA preferentially acetylates histones H3 (to form H3K9ac, H3K14ac, H3K18ac and H3K23ac) and H2B and deubiquitinates histone H2B. SAGA interacts with DNA via upstream activating sequences (UASs).</text>
</comment>
<dbReference type="GO" id="GO:0000124">
    <property type="term" value="C:SAGA complex"/>
    <property type="evidence" value="ECO:0007669"/>
    <property type="project" value="TreeGrafter"/>
</dbReference>
<dbReference type="PIRSF" id="PIRSF017246">
    <property type="entry name" value="TFIID_TAF10"/>
    <property type="match status" value="1"/>
</dbReference>
<organism evidence="8 9">
    <name type="scientific">Bimuria novae-zelandiae CBS 107.79</name>
    <dbReference type="NCBI Taxonomy" id="1447943"/>
    <lineage>
        <taxon>Eukaryota</taxon>
        <taxon>Fungi</taxon>
        <taxon>Dikarya</taxon>
        <taxon>Ascomycota</taxon>
        <taxon>Pezizomycotina</taxon>
        <taxon>Dothideomycetes</taxon>
        <taxon>Pleosporomycetidae</taxon>
        <taxon>Pleosporales</taxon>
        <taxon>Massarineae</taxon>
        <taxon>Didymosphaeriaceae</taxon>
        <taxon>Bimuria</taxon>
    </lineage>
</organism>
<evidence type="ECO:0000313" key="9">
    <source>
        <dbReference type="Proteomes" id="UP000800036"/>
    </source>
</evidence>
<keyword evidence="3 6" id="KW-0804">Transcription</keyword>
<evidence type="ECO:0000256" key="5">
    <source>
        <dbReference type="ARBA" id="ARBA00025730"/>
    </source>
</evidence>
<protein>
    <recommendedName>
        <fullName evidence="6">Transcription initiation factor TFIID subunit 10</fullName>
    </recommendedName>
</protein>
<dbReference type="PANTHER" id="PTHR21242">
    <property type="entry name" value="TRANSCRIPTION INITIATION FACTOR TFIID SUBUNIT 10"/>
    <property type="match status" value="1"/>
</dbReference>
<keyword evidence="4 6" id="KW-0539">Nucleus</keyword>
<feature type="region of interest" description="Disordered" evidence="7">
    <location>
        <begin position="1"/>
        <end position="55"/>
    </location>
</feature>
<comment type="similarity">
    <text evidence="5 6">Belongs to the TAF10 family.</text>
</comment>
<evidence type="ECO:0000313" key="8">
    <source>
        <dbReference type="EMBL" id="KAF1972867.1"/>
    </source>
</evidence>
<keyword evidence="9" id="KW-1185">Reference proteome</keyword>